<keyword evidence="2" id="KW-0067">ATP-binding</keyword>
<dbReference type="GO" id="GO:0005524">
    <property type="term" value="F:ATP binding"/>
    <property type="evidence" value="ECO:0007669"/>
    <property type="project" value="UniProtKB-KW"/>
</dbReference>
<name>A0A1I1E2B2_BREAD</name>
<evidence type="ECO:0000313" key="4">
    <source>
        <dbReference type="Proteomes" id="UP000240042"/>
    </source>
</evidence>
<accession>A0A1I1E2B2</accession>
<keyword evidence="3" id="KW-0966">Cell projection</keyword>
<sequence length="296" mass="32105">MPMVLGSDQIENIKNLVEQNNSHTRIISVTSGKGGVGKTNFALNLAITLANLKDSNQYPLNKRVVIMDADLGLANINVLLGLIPKSNLYHVLKGQKTLKEIITPTAFGIDLIAGASGLSQLANLEESDRINFIKAILELNYADFIIIDTAAGVSSNVTQFAGIAHETIIVTTPEPTSITDAYGIIKSIALEPSPPLLKLVINRAQNQKEAEKVASKIIAIAQQFLNIKIEPLGFIPDSPLIPSAVRKQIPFTILNPGTPISHSIEQIARRLLNIDLNTLEQTPGWKKILSYLTGHE</sequence>
<dbReference type="InterPro" id="IPR033875">
    <property type="entry name" value="FlhG"/>
</dbReference>
<dbReference type="PIRSF" id="PIRSF003092">
    <property type="entry name" value="MinD"/>
    <property type="match status" value="1"/>
</dbReference>
<dbReference type="InterPro" id="IPR033756">
    <property type="entry name" value="YlxH/NBP35"/>
</dbReference>
<dbReference type="EMBL" id="FOKY01000006">
    <property type="protein sequence ID" value="SFB81345.1"/>
    <property type="molecule type" value="Genomic_DNA"/>
</dbReference>
<dbReference type="InterPro" id="IPR025501">
    <property type="entry name" value="MinD_FleN"/>
</dbReference>
<keyword evidence="4" id="KW-1185">Reference proteome</keyword>
<dbReference type="InterPro" id="IPR027417">
    <property type="entry name" value="P-loop_NTPase"/>
</dbReference>
<proteinExistence type="predicted"/>
<dbReference type="Proteomes" id="UP000240042">
    <property type="component" value="Unassembled WGS sequence"/>
</dbReference>
<dbReference type="RefSeq" id="WP_200778565.1">
    <property type="nucleotide sequence ID" value="NZ_FOKY01000006.1"/>
</dbReference>
<dbReference type="InterPro" id="IPR050625">
    <property type="entry name" value="ParA/MinD_ATPase"/>
</dbReference>
<gene>
    <name evidence="3" type="ORF">SAMN02745150_00908</name>
</gene>
<keyword evidence="3" id="KW-0969">Cilium</keyword>
<dbReference type="PANTHER" id="PTHR43384:SF4">
    <property type="entry name" value="CELLULOSE BIOSYNTHESIS PROTEIN BCSQ-RELATED"/>
    <property type="match status" value="1"/>
</dbReference>
<dbReference type="GO" id="GO:0005829">
    <property type="term" value="C:cytosol"/>
    <property type="evidence" value="ECO:0007669"/>
    <property type="project" value="TreeGrafter"/>
</dbReference>
<dbReference type="STRING" id="34097.SAMN02745150_00908"/>
<evidence type="ECO:0000256" key="1">
    <source>
        <dbReference type="ARBA" id="ARBA00022741"/>
    </source>
</evidence>
<dbReference type="Pfam" id="PF10609">
    <property type="entry name" value="ParA"/>
    <property type="match status" value="1"/>
</dbReference>
<dbReference type="AlphaFoldDB" id="A0A1I1E2B2"/>
<dbReference type="GO" id="GO:0051782">
    <property type="term" value="P:negative regulation of cell division"/>
    <property type="evidence" value="ECO:0007669"/>
    <property type="project" value="TreeGrafter"/>
</dbReference>
<dbReference type="GO" id="GO:0016887">
    <property type="term" value="F:ATP hydrolysis activity"/>
    <property type="evidence" value="ECO:0007669"/>
    <property type="project" value="TreeGrafter"/>
</dbReference>
<evidence type="ECO:0000313" key="3">
    <source>
        <dbReference type="EMBL" id="SFB81345.1"/>
    </source>
</evidence>
<keyword evidence="1" id="KW-0547">Nucleotide-binding</keyword>
<dbReference type="CDD" id="cd02038">
    <property type="entry name" value="FlhG-like"/>
    <property type="match status" value="1"/>
</dbReference>
<keyword evidence="3" id="KW-0282">Flagellum</keyword>
<evidence type="ECO:0000256" key="2">
    <source>
        <dbReference type="ARBA" id="ARBA00022840"/>
    </source>
</evidence>
<protein>
    <submittedName>
        <fullName evidence="3">Flagellar biosynthesis protein FlhG</fullName>
    </submittedName>
</protein>
<dbReference type="SUPFAM" id="SSF52540">
    <property type="entry name" value="P-loop containing nucleoside triphosphate hydrolases"/>
    <property type="match status" value="1"/>
</dbReference>
<dbReference type="GO" id="GO:0009898">
    <property type="term" value="C:cytoplasmic side of plasma membrane"/>
    <property type="evidence" value="ECO:0007669"/>
    <property type="project" value="TreeGrafter"/>
</dbReference>
<organism evidence="3 4">
    <name type="scientific">Brevinema andersonii</name>
    <dbReference type="NCBI Taxonomy" id="34097"/>
    <lineage>
        <taxon>Bacteria</taxon>
        <taxon>Pseudomonadati</taxon>
        <taxon>Spirochaetota</taxon>
        <taxon>Spirochaetia</taxon>
        <taxon>Brevinematales</taxon>
        <taxon>Brevinemataceae</taxon>
        <taxon>Brevinema</taxon>
    </lineage>
</organism>
<reference evidence="4" key="1">
    <citation type="submission" date="2016-10" db="EMBL/GenBank/DDBJ databases">
        <authorList>
            <person name="Varghese N."/>
            <person name="Submissions S."/>
        </authorList>
    </citation>
    <scope>NUCLEOTIDE SEQUENCE [LARGE SCALE GENOMIC DNA]</scope>
    <source>
        <strain evidence="4">ATCC 43811</strain>
    </source>
</reference>
<dbReference type="PANTHER" id="PTHR43384">
    <property type="entry name" value="SEPTUM SITE-DETERMINING PROTEIN MIND HOMOLOG, CHLOROPLASTIC-RELATED"/>
    <property type="match status" value="1"/>
</dbReference>
<dbReference type="Gene3D" id="3.40.50.300">
    <property type="entry name" value="P-loop containing nucleotide triphosphate hydrolases"/>
    <property type="match status" value="1"/>
</dbReference>